<gene>
    <name evidence="1" type="ORF">JJC05_06700</name>
</gene>
<dbReference type="AlphaFoldDB" id="A0A8G0KWP4"/>
<name>A0A8G0KWP4_9FLAO</name>
<sequence length="234" mass="27192">MKKKVILIILLVLPIVIYLIFASATHNQLFLPIISKNNLDLPKWESLDKKSITLKNKITVMGFLGSDIKSIQGNAFNFNQKIYDKYVGFKDFQVVFLAVDGSQNQVKELFEKLKGFTENMSAYHVVFASKSQIQAYYDSFKLKGKLNEDCATSEVFILDKDINHRGRIGKNKEGVEEYRESYNTTSAADLHNEMTDDIKILLREYRLALKRNQNKENFRLHEKNNITRNFNHEK</sequence>
<accession>A0A8G0KWP4</accession>
<evidence type="ECO:0008006" key="2">
    <source>
        <dbReference type="Google" id="ProtNLM"/>
    </source>
</evidence>
<dbReference type="Gene3D" id="3.40.30.10">
    <property type="entry name" value="Glutaredoxin"/>
    <property type="match status" value="1"/>
</dbReference>
<dbReference type="KEGG" id="fdv:JJC05_06700"/>
<reference evidence="1" key="1">
    <citation type="submission" date="2020-12" db="EMBL/GenBank/DDBJ databases">
        <title>Genome sequencing of genetic groups of Flavobacterium columnare.</title>
        <authorList>
            <person name="Waldbieser G.C."/>
            <person name="Griffin M.J."/>
            <person name="LaFrentz B.R."/>
        </authorList>
    </citation>
    <scope>NUCLEOTIDE SEQUENCE</scope>
    <source>
        <strain evidence="1">90-106</strain>
    </source>
</reference>
<dbReference type="EMBL" id="CP067378">
    <property type="protein sequence ID" value="QYS89862.1"/>
    <property type="molecule type" value="Genomic_DNA"/>
</dbReference>
<protein>
    <recommendedName>
        <fullName evidence="2">Membrane or secreted protein</fullName>
    </recommendedName>
</protein>
<proteinExistence type="predicted"/>
<organism evidence="1">
    <name type="scientific">Flavobacterium columnare</name>
    <dbReference type="NCBI Taxonomy" id="996"/>
    <lineage>
        <taxon>Bacteria</taxon>
        <taxon>Pseudomonadati</taxon>
        <taxon>Bacteroidota</taxon>
        <taxon>Flavobacteriia</taxon>
        <taxon>Flavobacteriales</taxon>
        <taxon>Flavobacteriaceae</taxon>
        <taxon>Flavobacterium</taxon>
    </lineage>
</organism>
<dbReference type="Proteomes" id="UP000824721">
    <property type="component" value="Chromosome"/>
</dbReference>
<evidence type="ECO:0000313" key="1">
    <source>
        <dbReference type="EMBL" id="QYS89862.1"/>
    </source>
</evidence>